<keyword evidence="6" id="KW-0694">RNA-binding</keyword>
<dbReference type="InterPro" id="IPR020539">
    <property type="entry name" value="RNase_P_CS"/>
</dbReference>
<dbReference type="GO" id="GO:0000049">
    <property type="term" value="F:tRNA binding"/>
    <property type="evidence" value="ECO:0007669"/>
    <property type="project" value="InterPro"/>
</dbReference>
<evidence type="ECO:0000256" key="5">
    <source>
        <dbReference type="ARBA" id="ARBA00022801"/>
    </source>
</evidence>
<organism evidence="8 9">
    <name type="scientific">Thauera humireducens</name>
    <dbReference type="NCBI Taxonomy" id="1134435"/>
    <lineage>
        <taxon>Bacteria</taxon>
        <taxon>Pseudomonadati</taxon>
        <taxon>Pseudomonadota</taxon>
        <taxon>Betaproteobacteria</taxon>
        <taxon>Rhodocyclales</taxon>
        <taxon>Zoogloeaceae</taxon>
        <taxon>Thauera</taxon>
    </lineage>
</organism>
<evidence type="ECO:0000313" key="8">
    <source>
        <dbReference type="EMBL" id="AMO39150.1"/>
    </source>
</evidence>
<protein>
    <recommendedName>
        <fullName evidence="7">Ribonuclease P protein component</fullName>
        <ecNumber evidence="7">3.1.26.5</ecNumber>
    </recommendedName>
</protein>
<dbReference type="GO" id="GO:0042781">
    <property type="term" value="F:3'-tRNA processing endoribonuclease activity"/>
    <property type="evidence" value="ECO:0007669"/>
    <property type="project" value="TreeGrafter"/>
</dbReference>
<dbReference type="KEGG" id="thu:AC731_014740"/>
<dbReference type="AlphaFoldDB" id="A0A127KB20"/>
<evidence type="ECO:0000256" key="7">
    <source>
        <dbReference type="NCBIfam" id="TIGR00188"/>
    </source>
</evidence>
<dbReference type="NCBIfam" id="TIGR00188">
    <property type="entry name" value="rnpA"/>
    <property type="match status" value="1"/>
</dbReference>
<dbReference type="InterPro" id="IPR000100">
    <property type="entry name" value="RNase_P"/>
</dbReference>
<dbReference type="GO" id="GO:0004526">
    <property type="term" value="F:ribonuclease P activity"/>
    <property type="evidence" value="ECO:0007669"/>
    <property type="project" value="UniProtKB-UniRule"/>
</dbReference>
<dbReference type="InterPro" id="IPR020568">
    <property type="entry name" value="Ribosomal_Su5_D2-typ_SF"/>
</dbReference>
<dbReference type="EC" id="3.1.26.5" evidence="7"/>
<comment type="function">
    <text evidence="1">RNaseP catalyzes the removal of the 5'-leader sequence from pre-tRNA to produce the mature 5'-terminus. It can also cleave other RNA substrates such as 4.5S RNA. The protein component plays an auxiliary but essential role in vivo by binding to the 5'-leader sequence and broadening the substrate specificity of the ribozyme.</text>
</comment>
<dbReference type="PROSITE" id="PS00648">
    <property type="entry name" value="RIBONUCLEASE_P"/>
    <property type="match status" value="1"/>
</dbReference>
<dbReference type="Pfam" id="PF00825">
    <property type="entry name" value="Ribonuclease_P"/>
    <property type="match status" value="1"/>
</dbReference>
<keyword evidence="3" id="KW-0540">Nuclease</keyword>
<evidence type="ECO:0000256" key="2">
    <source>
        <dbReference type="ARBA" id="ARBA00022694"/>
    </source>
</evidence>
<gene>
    <name evidence="8" type="ORF">AC731_014740</name>
</gene>
<reference evidence="9" key="1">
    <citation type="submission" date="2016-03" db="EMBL/GenBank/DDBJ databases">
        <authorList>
            <person name="Ma C."/>
            <person name="Zhou S."/>
            <person name="Yang G."/>
        </authorList>
    </citation>
    <scope>NUCLEOTIDE SEQUENCE [LARGE SCALE GENOMIC DNA]</scope>
    <source>
        <strain evidence="9">SgZ-1</strain>
    </source>
</reference>
<keyword evidence="2" id="KW-0819">tRNA processing</keyword>
<dbReference type="STRING" id="1134435.AC731_014740"/>
<proteinExistence type="predicted"/>
<evidence type="ECO:0000313" key="9">
    <source>
        <dbReference type="Proteomes" id="UP000036902"/>
    </source>
</evidence>
<dbReference type="Gene3D" id="3.30.230.10">
    <property type="match status" value="1"/>
</dbReference>
<evidence type="ECO:0000256" key="4">
    <source>
        <dbReference type="ARBA" id="ARBA00022759"/>
    </source>
</evidence>
<dbReference type="PANTHER" id="PTHR33992">
    <property type="entry name" value="RIBONUCLEASE P PROTEIN COMPONENT"/>
    <property type="match status" value="1"/>
</dbReference>
<evidence type="ECO:0000256" key="3">
    <source>
        <dbReference type="ARBA" id="ARBA00022722"/>
    </source>
</evidence>
<dbReference type="GO" id="GO:0030677">
    <property type="term" value="C:ribonuclease P complex"/>
    <property type="evidence" value="ECO:0007669"/>
    <property type="project" value="TreeGrafter"/>
</dbReference>
<keyword evidence="5" id="KW-0378">Hydrolase</keyword>
<accession>A0A127KB20</accession>
<dbReference type="Proteomes" id="UP000036902">
    <property type="component" value="Chromosome"/>
</dbReference>
<dbReference type="SUPFAM" id="SSF54211">
    <property type="entry name" value="Ribosomal protein S5 domain 2-like"/>
    <property type="match status" value="1"/>
</dbReference>
<dbReference type="EMBL" id="CP014646">
    <property type="protein sequence ID" value="AMO39150.1"/>
    <property type="molecule type" value="Genomic_DNA"/>
</dbReference>
<sequence length="88" mass="10159">MRGRFYMLHYRPNGLDTARLGAVVAKKLAKRANTRNLVKRIARECFRRNRESLPAVDMVVRLHASVATATRAELNQDLLALFQRLPRQ</sequence>
<keyword evidence="9" id="KW-1185">Reference proteome</keyword>
<name>A0A127KB20_9RHOO</name>
<keyword evidence="4" id="KW-0255">Endonuclease</keyword>
<dbReference type="InterPro" id="IPR014721">
    <property type="entry name" value="Ribsml_uS5_D2-typ_fold_subgr"/>
</dbReference>
<evidence type="ECO:0000256" key="1">
    <source>
        <dbReference type="ARBA" id="ARBA00002663"/>
    </source>
</evidence>
<dbReference type="PANTHER" id="PTHR33992:SF1">
    <property type="entry name" value="RIBONUCLEASE P PROTEIN COMPONENT"/>
    <property type="match status" value="1"/>
</dbReference>
<evidence type="ECO:0000256" key="6">
    <source>
        <dbReference type="ARBA" id="ARBA00022884"/>
    </source>
</evidence>